<dbReference type="PROSITE" id="PS51379">
    <property type="entry name" value="4FE4S_FER_2"/>
    <property type="match status" value="2"/>
</dbReference>
<dbReference type="PANTHER" id="PTHR43255">
    <property type="entry name" value="IRON-SULFUR-BINDING OXIDOREDUCTASE FADF-RELATED-RELATED"/>
    <property type="match status" value="1"/>
</dbReference>
<dbReference type="SUPFAM" id="SSF46548">
    <property type="entry name" value="alpha-helical ferredoxin"/>
    <property type="match status" value="1"/>
</dbReference>
<evidence type="ECO:0000259" key="4">
    <source>
        <dbReference type="PROSITE" id="PS51379"/>
    </source>
</evidence>
<keyword evidence="1" id="KW-0479">Metal-binding</keyword>
<evidence type="ECO:0000256" key="1">
    <source>
        <dbReference type="ARBA" id="ARBA00022723"/>
    </source>
</evidence>
<dbReference type="GO" id="GO:0005886">
    <property type="term" value="C:plasma membrane"/>
    <property type="evidence" value="ECO:0007669"/>
    <property type="project" value="TreeGrafter"/>
</dbReference>
<dbReference type="GO" id="GO:0051536">
    <property type="term" value="F:iron-sulfur cluster binding"/>
    <property type="evidence" value="ECO:0007669"/>
    <property type="project" value="UniProtKB-KW"/>
</dbReference>
<reference evidence="5" key="1">
    <citation type="submission" date="2020-10" db="EMBL/GenBank/DDBJ databases">
        <authorList>
            <person name="Gilroy R."/>
        </authorList>
    </citation>
    <scope>NUCLEOTIDE SEQUENCE</scope>
    <source>
        <strain evidence="5">B1-20833</strain>
    </source>
</reference>
<keyword evidence="2" id="KW-0408">Iron</keyword>
<dbReference type="Gene3D" id="1.10.1060.10">
    <property type="entry name" value="Alpha-helical ferredoxin"/>
    <property type="match status" value="1"/>
</dbReference>
<keyword evidence="3" id="KW-0411">Iron-sulfur</keyword>
<evidence type="ECO:0000313" key="5">
    <source>
        <dbReference type="EMBL" id="MBO8451913.1"/>
    </source>
</evidence>
<dbReference type="InterPro" id="IPR017900">
    <property type="entry name" value="4Fe4S_Fe_S_CS"/>
</dbReference>
<organism evidence="5 6">
    <name type="scientific">Candidatus Cryptobacteroides intestinavium</name>
    <dbReference type="NCBI Taxonomy" id="2840766"/>
    <lineage>
        <taxon>Bacteria</taxon>
        <taxon>Pseudomonadati</taxon>
        <taxon>Bacteroidota</taxon>
        <taxon>Bacteroidia</taxon>
        <taxon>Bacteroidales</taxon>
        <taxon>Candidatus Cryptobacteroides</taxon>
    </lineage>
</organism>
<dbReference type="InterPro" id="IPR051460">
    <property type="entry name" value="HdrC_iron-sulfur_subunit"/>
</dbReference>
<dbReference type="EMBL" id="JADIMI010000031">
    <property type="protein sequence ID" value="MBO8451913.1"/>
    <property type="molecule type" value="Genomic_DNA"/>
</dbReference>
<evidence type="ECO:0000256" key="3">
    <source>
        <dbReference type="ARBA" id="ARBA00023014"/>
    </source>
</evidence>
<reference evidence="5" key="2">
    <citation type="journal article" date="2021" name="PeerJ">
        <title>Extensive microbial diversity within the chicken gut microbiome revealed by metagenomics and culture.</title>
        <authorList>
            <person name="Gilroy R."/>
            <person name="Ravi A."/>
            <person name="Getino M."/>
            <person name="Pursley I."/>
            <person name="Horton D.L."/>
            <person name="Alikhan N.F."/>
            <person name="Baker D."/>
            <person name="Gharbi K."/>
            <person name="Hall N."/>
            <person name="Watson M."/>
            <person name="Adriaenssens E.M."/>
            <person name="Foster-Nyarko E."/>
            <person name="Jarju S."/>
            <person name="Secka A."/>
            <person name="Antonio M."/>
            <person name="Oren A."/>
            <person name="Chaudhuri R.R."/>
            <person name="La Ragione R."/>
            <person name="Hildebrand F."/>
            <person name="Pallen M.J."/>
        </authorList>
    </citation>
    <scope>NUCLEOTIDE SEQUENCE</scope>
    <source>
        <strain evidence="5">B1-20833</strain>
    </source>
</reference>
<dbReference type="InterPro" id="IPR017896">
    <property type="entry name" value="4Fe4S_Fe-S-bd"/>
</dbReference>
<evidence type="ECO:0000256" key="2">
    <source>
        <dbReference type="ARBA" id="ARBA00023004"/>
    </source>
</evidence>
<feature type="domain" description="4Fe-4S ferredoxin-type" evidence="4">
    <location>
        <begin position="68"/>
        <end position="98"/>
    </location>
</feature>
<dbReference type="PROSITE" id="PS00198">
    <property type="entry name" value="4FE4S_FER_1"/>
    <property type="match status" value="2"/>
</dbReference>
<protein>
    <submittedName>
        <fullName evidence="5">4Fe-4S dicluster domain-containing protein</fullName>
    </submittedName>
</protein>
<gene>
    <name evidence="5" type="ORF">IAC06_03390</name>
</gene>
<dbReference type="PANTHER" id="PTHR43255:SF2">
    <property type="entry name" value="HETERODISULFIDE REDUCTASE RELATED PROTEIN"/>
    <property type="match status" value="1"/>
</dbReference>
<comment type="caution">
    <text evidence="5">The sequence shown here is derived from an EMBL/GenBank/DDBJ whole genome shotgun (WGS) entry which is preliminary data.</text>
</comment>
<dbReference type="AlphaFoldDB" id="A0A9D9ERS2"/>
<name>A0A9D9ERS2_9BACT</name>
<feature type="domain" description="4Fe-4S ferredoxin-type" evidence="4">
    <location>
        <begin position="25"/>
        <end position="57"/>
    </location>
</feature>
<sequence>MDFGFSIAPSSTINLDKVDRTKFEKLHEIEPDVYKCMACGSCSSTCPAGRFSGMSVRKVILALQRGKEKEAVKMLKGCMLCGKCSMVCPRGINTRHLILSICRIYNEEQQ</sequence>
<dbReference type="Pfam" id="PF13183">
    <property type="entry name" value="Fer4_8"/>
    <property type="match status" value="1"/>
</dbReference>
<dbReference type="Proteomes" id="UP000823661">
    <property type="component" value="Unassembled WGS sequence"/>
</dbReference>
<dbReference type="GO" id="GO:0046872">
    <property type="term" value="F:metal ion binding"/>
    <property type="evidence" value="ECO:0007669"/>
    <property type="project" value="UniProtKB-KW"/>
</dbReference>
<proteinExistence type="predicted"/>
<dbReference type="InterPro" id="IPR009051">
    <property type="entry name" value="Helical_ferredxn"/>
</dbReference>
<evidence type="ECO:0000313" key="6">
    <source>
        <dbReference type="Proteomes" id="UP000823661"/>
    </source>
</evidence>
<accession>A0A9D9ERS2</accession>